<dbReference type="EMBL" id="JBHSPX010000008">
    <property type="protein sequence ID" value="MFC6066115.1"/>
    <property type="molecule type" value="Genomic_DNA"/>
</dbReference>
<name>A0ABW1MQP7_9ACTN</name>
<keyword evidence="3" id="KW-1185">Reference proteome</keyword>
<reference evidence="3" key="1">
    <citation type="journal article" date="2019" name="Int. J. Syst. Evol. Microbiol.">
        <title>The Global Catalogue of Microorganisms (GCM) 10K type strain sequencing project: providing services to taxonomists for standard genome sequencing and annotation.</title>
        <authorList>
            <consortium name="The Broad Institute Genomics Platform"/>
            <consortium name="The Broad Institute Genome Sequencing Center for Infectious Disease"/>
            <person name="Wu L."/>
            <person name="Ma J."/>
        </authorList>
    </citation>
    <scope>NUCLEOTIDE SEQUENCE [LARGE SCALE GENOMIC DNA]</scope>
    <source>
        <strain evidence="3">CGMCC 1.15180</strain>
    </source>
</reference>
<evidence type="ECO:0000313" key="2">
    <source>
        <dbReference type="EMBL" id="MFC6066115.1"/>
    </source>
</evidence>
<evidence type="ECO:0000256" key="1">
    <source>
        <dbReference type="SAM" id="MobiDB-lite"/>
    </source>
</evidence>
<dbReference type="Proteomes" id="UP001596139">
    <property type="component" value="Unassembled WGS sequence"/>
</dbReference>
<accession>A0ABW1MQP7</accession>
<organism evidence="2 3">
    <name type="scientific">Streptomyces ochraceiscleroticus</name>
    <dbReference type="NCBI Taxonomy" id="47761"/>
    <lineage>
        <taxon>Bacteria</taxon>
        <taxon>Bacillati</taxon>
        <taxon>Actinomycetota</taxon>
        <taxon>Actinomycetes</taxon>
        <taxon>Kitasatosporales</taxon>
        <taxon>Streptomycetaceae</taxon>
        <taxon>Streptomyces</taxon>
    </lineage>
</organism>
<evidence type="ECO:0008006" key="4">
    <source>
        <dbReference type="Google" id="ProtNLM"/>
    </source>
</evidence>
<gene>
    <name evidence="2" type="ORF">ACFP4F_26740</name>
</gene>
<evidence type="ECO:0000313" key="3">
    <source>
        <dbReference type="Proteomes" id="UP001596139"/>
    </source>
</evidence>
<sequence length="236" mass="25563">MPATDEQLFATWRRTGIEDGTAMRVRRIRRRCKQLVQELALPAATDLPGLCEVVARRVGRPVRLAPMSLGGVVSGMTAGTDDGWWVFYERQTSPWHQTHIVLHELSHLLLGHEQDPTVTEDALKVWTPSMDVATAARRMGLTARFARHHCYDNATEHETEVLGTLLMAHVVPATAKDDPPLSGDAAEIAAALAPALKHIRRELDGAQGGGPEATGTAPEAPGARDTGPDDGEPPRV</sequence>
<protein>
    <recommendedName>
        <fullName evidence="4">IrrE N-terminal-like domain-containing protein</fullName>
    </recommendedName>
</protein>
<proteinExistence type="predicted"/>
<feature type="region of interest" description="Disordered" evidence="1">
    <location>
        <begin position="200"/>
        <end position="236"/>
    </location>
</feature>
<comment type="caution">
    <text evidence="2">The sequence shown here is derived from an EMBL/GenBank/DDBJ whole genome shotgun (WGS) entry which is preliminary data.</text>
</comment>
<dbReference type="RefSeq" id="WP_051861595.1">
    <property type="nucleotide sequence ID" value="NZ_JBHSPX010000008.1"/>
</dbReference>